<keyword evidence="2" id="KW-0812">Transmembrane</keyword>
<comment type="subcellular location">
    <subcellularLocation>
        <location evidence="1">Membrane</location>
    </subcellularLocation>
</comment>
<keyword evidence="3" id="KW-1133">Transmembrane helix</keyword>
<accession>A0A0A9G9D0</accession>
<dbReference type="GO" id="GO:0080115">
    <property type="term" value="F:myosin XI tail binding"/>
    <property type="evidence" value="ECO:0007669"/>
    <property type="project" value="UniProtKB-ARBA"/>
</dbReference>
<feature type="domain" description="GTD-binding" evidence="5">
    <location>
        <begin position="1"/>
        <end position="59"/>
    </location>
</feature>
<evidence type="ECO:0000256" key="3">
    <source>
        <dbReference type="ARBA" id="ARBA00022989"/>
    </source>
</evidence>
<reference evidence="6" key="1">
    <citation type="submission" date="2014-09" db="EMBL/GenBank/DDBJ databases">
        <authorList>
            <person name="Magalhaes I.L.F."/>
            <person name="Oliveira U."/>
            <person name="Santos F.R."/>
            <person name="Vidigal T.H.D.A."/>
            <person name="Brescovit A.D."/>
            <person name="Santos A.J."/>
        </authorList>
    </citation>
    <scope>NUCLEOTIDE SEQUENCE</scope>
    <source>
        <tissue evidence="6">Shoot tissue taken approximately 20 cm above the soil surface</tissue>
    </source>
</reference>
<dbReference type="InterPro" id="IPR007656">
    <property type="entry name" value="GTD-bd"/>
</dbReference>
<evidence type="ECO:0000313" key="6">
    <source>
        <dbReference type="EMBL" id="JAE19136.1"/>
    </source>
</evidence>
<evidence type="ECO:0000256" key="1">
    <source>
        <dbReference type="ARBA" id="ARBA00004370"/>
    </source>
</evidence>
<dbReference type="Pfam" id="PF04576">
    <property type="entry name" value="Zein-binding"/>
    <property type="match status" value="1"/>
</dbReference>
<dbReference type="PROSITE" id="PS51775">
    <property type="entry name" value="GTD_BINDING"/>
    <property type="match status" value="1"/>
</dbReference>
<dbReference type="PANTHER" id="PTHR31422:SF2">
    <property type="entry name" value="PROTEIN FLOURY 1-LIKE"/>
    <property type="match status" value="1"/>
</dbReference>
<dbReference type="GO" id="GO:0016020">
    <property type="term" value="C:membrane"/>
    <property type="evidence" value="ECO:0007669"/>
    <property type="project" value="UniProtKB-SubCell"/>
</dbReference>
<dbReference type="EMBL" id="GBRH01178760">
    <property type="protein sequence ID" value="JAE19136.1"/>
    <property type="molecule type" value="Transcribed_RNA"/>
</dbReference>
<evidence type="ECO:0000256" key="2">
    <source>
        <dbReference type="ARBA" id="ARBA00022692"/>
    </source>
</evidence>
<proteinExistence type="predicted"/>
<dbReference type="PANTHER" id="PTHR31422">
    <property type="entry name" value="BNAANNG28530D PROTEIN"/>
    <property type="match status" value="1"/>
</dbReference>
<organism evidence="6">
    <name type="scientific">Arundo donax</name>
    <name type="common">Giant reed</name>
    <name type="synonym">Donax arundinaceus</name>
    <dbReference type="NCBI Taxonomy" id="35708"/>
    <lineage>
        <taxon>Eukaryota</taxon>
        <taxon>Viridiplantae</taxon>
        <taxon>Streptophyta</taxon>
        <taxon>Embryophyta</taxon>
        <taxon>Tracheophyta</taxon>
        <taxon>Spermatophyta</taxon>
        <taxon>Magnoliopsida</taxon>
        <taxon>Liliopsida</taxon>
        <taxon>Poales</taxon>
        <taxon>Poaceae</taxon>
        <taxon>PACMAD clade</taxon>
        <taxon>Arundinoideae</taxon>
        <taxon>Arundineae</taxon>
        <taxon>Arundo</taxon>
    </lineage>
</organism>
<name>A0A0A9G9D0_ARUDO</name>
<protein>
    <recommendedName>
        <fullName evidence="5">GTD-binding domain-containing protein</fullName>
    </recommendedName>
</protein>
<evidence type="ECO:0000256" key="4">
    <source>
        <dbReference type="ARBA" id="ARBA00023136"/>
    </source>
</evidence>
<dbReference type="AlphaFoldDB" id="A0A0A9G9D0"/>
<reference evidence="6" key="2">
    <citation type="journal article" date="2015" name="Data Brief">
        <title>Shoot transcriptome of the giant reed, Arundo donax.</title>
        <authorList>
            <person name="Barrero R.A."/>
            <person name="Guerrero F.D."/>
            <person name="Moolhuijzen P."/>
            <person name="Goolsby J.A."/>
            <person name="Tidwell J."/>
            <person name="Bellgard S.E."/>
            <person name="Bellgard M.I."/>
        </authorList>
    </citation>
    <scope>NUCLEOTIDE SEQUENCE</scope>
    <source>
        <tissue evidence="6">Shoot tissue taken approximately 20 cm above the soil surface</tissue>
    </source>
</reference>
<evidence type="ECO:0000259" key="5">
    <source>
        <dbReference type="PROSITE" id="PS51775"/>
    </source>
</evidence>
<sequence>MAKIACLRSEKALVEREARQFQQMMQQKQMYDQQVIESLQWVIKKSGMQCWVTEASSDRAV</sequence>
<keyword evidence="4" id="KW-0472">Membrane</keyword>